<proteinExistence type="predicted"/>
<dbReference type="AlphaFoldDB" id="A0AAE1H9L2"/>
<dbReference type="EMBL" id="JAHWGI010000700">
    <property type="protein sequence ID" value="KAK3917233.1"/>
    <property type="molecule type" value="Genomic_DNA"/>
</dbReference>
<organism evidence="1 2">
    <name type="scientific">Frankliniella fusca</name>
    <dbReference type="NCBI Taxonomy" id="407009"/>
    <lineage>
        <taxon>Eukaryota</taxon>
        <taxon>Metazoa</taxon>
        <taxon>Ecdysozoa</taxon>
        <taxon>Arthropoda</taxon>
        <taxon>Hexapoda</taxon>
        <taxon>Insecta</taxon>
        <taxon>Pterygota</taxon>
        <taxon>Neoptera</taxon>
        <taxon>Paraneoptera</taxon>
        <taxon>Thysanoptera</taxon>
        <taxon>Terebrantia</taxon>
        <taxon>Thripoidea</taxon>
        <taxon>Thripidae</taxon>
        <taxon>Frankliniella</taxon>
    </lineage>
</organism>
<name>A0AAE1H9L2_9NEOP</name>
<accession>A0AAE1H9L2</accession>
<reference evidence="1" key="1">
    <citation type="submission" date="2021-07" db="EMBL/GenBank/DDBJ databases">
        <authorList>
            <person name="Catto M.A."/>
            <person name="Jacobson A."/>
            <person name="Kennedy G."/>
            <person name="Labadie P."/>
            <person name="Hunt B.G."/>
            <person name="Srinivasan R."/>
        </authorList>
    </citation>
    <scope>NUCLEOTIDE SEQUENCE</scope>
    <source>
        <strain evidence="1">PL_HMW_Pooled</strain>
        <tissue evidence="1">Head</tissue>
    </source>
</reference>
<dbReference type="Proteomes" id="UP001219518">
    <property type="component" value="Unassembled WGS sequence"/>
</dbReference>
<protein>
    <submittedName>
        <fullName evidence="1">Centrosomal protein of 76 kDa</fullName>
    </submittedName>
</protein>
<comment type="caution">
    <text evidence="1">The sequence shown here is derived from an EMBL/GenBank/DDBJ whole genome shotgun (WGS) entry which is preliminary data.</text>
</comment>
<feature type="non-terminal residue" evidence="1">
    <location>
        <position position="1"/>
    </location>
</feature>
<evidence type="ECO:0000313" key="1">
    <source>
        <dbReference type="EMBL" id="KAK3917233.1"/>
    </source>
</evidence>
<keyword evidence="2" id="KW-1185">Reference proteome</keyword>
<reference evidence="1" key="2">
    <citation type="journal article" date="2023" name="BMC Genomics">
        <title>Pest status, molecular evolution, and epigenetic factors derived from the genome assembly of Frankliniella fusca, a thysanopteran phytovirus vector.</title>
        <authorList>
            <person name="Catto M.A."/>
            <person name="Labadie P.E."/>
            <person name="Jacobson A.L."/>
            <person name="Kennedy G.G."/>
            <person name="Srinivasan R."/>
            <person name="Hunt B.G."/>
        </authorList>
    </citation>
    <scope>NUCLEOTIDE SEQUENCE</scope>
    <source>
        <strain evidence="1">PL_HMW_Pooled</strain>
    </source>
</reference>
<evidence type="ECO:0000313" key="2">
    <source>
        <dbReference type="Proteomes" id="UP001219518"/>
    </source>
</evidence>
<gene>
    <name evidence="1" type="ORF">KUF71_006817</name>
</gene>
<sequence>PDDLMSLLNDVQQFTSRDLKPNKKYKLLDIKITEENGFNVPYKKAVRRLEDSKRKPKGT</sequence>